<reference evidence="7 8" key="1">
    <citation type="submission" date="2015-10" db="EMBL/GenBank/DDBJ databases">
        <title>Metagenome-Assembled Genomes uncover a global brackish microbiome.</title>
        <authorList>
            <person name="Hugerth L.W."/>
            <person name="Larsson J."/>
            <person name="Alneberg J."/>
            <person name="Lindh M.V."/>
            <person name="Legrand C."/>
            <person name="Pinhassi J."/>
            <person name="Andersson A.F."/>
        </authorList>
    </citation>
    <scope>NUCLEOTIDE SEQUENCE [LARGE SCALE GENOMIC DNA]</scope>
    <source>
        <strain evidence="7">BACL6 MAG-120924-bin43</strain>
    </source>
</reference>
<dbReference type="InterPro" id="IPR011701">
    <property type="entry name" value="MFS"/>
</dbReference>
<comment type="subcellular location">
    <subcellularLocation>
        <location evidence="1">Cell membrane</location>
        <topology evidence="1">Multi-pass membrane protein</topology>
    </subcellularLocation>
</comment>
<evidence type="ECO:0000256" key="2">
    <source>
        <dbReference type="ARBA" id="ARBA00022475"/>
    </source>
</evidence>
<evidence type="ECO:0008006" key="9">
    <source>
        <dbReference type="Google" id="ProtNLM"/>
    </source>
</evidence>
<dbReference type="Pfam" id="PF07690">
    <property type="entry name" value="MFS_1"/>
    <property type="match status" value="1"/>
</dbReference>
<keyword evidence="3 6" id="KW-0812">Transmembrane</keyword>
<feature type="transmembrane region" description="Helical" evidence="6">
    <location>
        <begin position="140"/>
        <end position="158"/>
    </location>
</feature>
<protein>
    <recommendedName>
        <fullName evidence="9">Major facilitator superfamily (MFS) profile domain-containing protein</fullName>
    </recommendedName>
</protein>
<dbReference type="EMBL" id="LIBJ01000002">
    <property type="protein sequence ID" value="KRO49564.1"/>
    <property type="molecule type" value="Genomic_DNA"/>
</dbReference>
<feature type="transmembrane region" description="Helical" evidence="6">
    <location>
        <begin position="236"/>
        <end position="258"/>
    </location>
</feature>
<feature type="transmembrane region" description="Helical" evidence="6">
    <location>
        <begin position="208"/>
        <end position="230"/>
    </location>
</feature>
<keyword evidence="5 6" id="KW-0472">Membrane</keyword>
<name>A0A0R2QHA7_9ACTN</name>
<evidence type="ECO:0000313" key="8">
    <source>
        <dbReference type="Proteomes" id="UP000051017"/>
    </source>
</evidence>
<feature type="transmembrane region" description="Helical" evidence="6">
    <location>
        <begin position="270"/>
        <end position="288"/>
    </location>
</feature>
<dbReference type="GO" id="GO:0005886">
    <property type="term" value="C:plasma membrane"/>
    <property type="evidence" value="ECO:0007669"/>
    <property type="project" value="UniProtKB-SubCell"/>
</dbReference>
<keyword evidence="2" id="KW-1003">Cell membrane</keyword>
<comment type="caution">
    <text evidence="7">The sequence shown here is derived from an EMBL/GenBank/DDBJ whole genome shotgun (WGS) entry which is preliminary data.</text>
</comment>
<organism evidence="7 8">
    <name type="scientific">Acidimicrobiia bacterium BACL6 MAG-120924-bin43</name>
    <dbReference type="NCBI Taxonomy" id="1655583"/>
    <lineage>
        <taxon>Bacteria</taxon>
        <taxon>Bacillati</taxon>
        <taxon>Actinomycetota</taxon>
        <taxon>Acidimicrobiia</taxon>
        <taxon>acIV cluster</taxon>
    </lineage>
</organism>
<dbReference type="SUPFAM" id="SSF103473">
    <property type="entry name" value="MFS general substrate transporter"/>
    <property type="match status" value="1"/>
</dbReference>
<feature type="transmembrane region" description="Helical" evidence="6">
    <location>
        <begin position="42"/>
        <end position="61"/>
    </location>
</feature>
<feature type="transmembrane region" description="Helical" evidence="6">
    <location>
        <begin position="12"/>
        <end position="30"/>
    </location>
</feature>
<dbReference type="GO" id="GO:0022857">
    <property type="term" value="F:transmembrane transporter activity"/>
    <property type="evidence" value="ECO:0007669"/>
    <property type="project" value="InterPro"/>
</dbReference>
<accession>A0A0R2QHA7</accession>
<proteinExistence type="predicted"/>
<dbReference type="Proteomes" id="UP000051017">
    <property type="component" value="Unassembled WGS sequence"/>
</dbReference>
<keyword evidence="4 6" id="KW-1133">Transmembrane helix</keyword>
<evidence type="ECO:0000256" key="6">
    <source>
        <dbReference type="SAM" id="Phobius"/>
    </source>
</evidence>
<evidence type="ECO:0000313" key="7">
    <source>
        <dbReference type="EMBL" id="KRO49564.1"/>
    </source>
</evidence>
<dbReference type="InterPro" id="IPR036259">
    <property type="entry name" value="MFS_trans_sf"/>
</dbReference>
<evidence type="ECO:0000256" key="1">
    <source>
        <dbReference type="ARBA" id="ARBA00004651"/>
    </source>
</evidence>
<evidence type="ECO:0000256" key="4">
    <source>
        <dbReference type="ARBA" id="ARBA00022989"/>
    </source>
</evidence>
<dbReference type="AlphaFoldDB" id="A0A0R2QHA7"/>
<dbReference type="Gene3D" id="1.20.1250.20">
    <property type="entry name" value="MFS general substrate transporter like domains"/>
    <property type="match status" value="1"/>
</dbReference>
<feature type="transmembrane region" description="Helical" evidence="6">
    <location>
        <begin position="164"/>
        <end position="187"/>
    </location>
</feature>
<dbReference type="PANTHER" id="PTHR23513:SF18">
    <property type="entry name" value="INTEGRAL MEMBRANE PROTEIN"/>
    <property type="match status" value="1"/>
</dbReference>
<dbReference type="PANTHER" id="PTHR23513">
    <property type="entry name" value="INTEGRAL MEMBRANE EFFLUX PROTEIN-RELATED"/>
    <property type="match status" value="1"/>
</dbReference>
<evidence type="ECO:0000256" key="3">
    <source>
        <dbReference type="ARBA" id="ARBA00022692"/>
    </source>
</evidence>
<gene>
    <name evidence="7" type="ORF">ABR75_08015</name>
</gene>
<sequence>MSPLARLSRVHVLMVVGEAALAVSLADSLFLSISPDAARSKVILFLAISLAPFAVLAPIIGPYIDRLPGGRRITVCLVGVMRAMILIAMMKWLNSLALFPLAFLSLVLAKTYGVSRSAIIPTIVDGDEQLMAANGKLGRLTSVVGFLAGAPAILLQLIDTRLSLGLSACAFVCAGIAALALPRHVAAVPNTMQEIEKHELHEPEIRQAAFVMLLLRASVGFMFFHLAFWLRDEKAGTAWFGLAVVVCSLSTFVANSVGPLLRRRIHEKRMLKLCISSVCLGGLIAGYFGGVTAGIILAGIVNGVGSIGRLAFESTVQSKAPDANRARTFVRYETRNQIAWVVAGLLAVIATPPGAVGFLIVGVGSAVASLLFVLQLNTSKPQTRRI</sequence>
<feature type="transmembrane region" description="Helical" evidence="6">
    <location>
        <begin position="356"/>
        <end position="376"/>
    </location>
</feature>
<evidence type="ECO:0000256" key="5">
    <source>
        <dbReference type="ARBA" id="ARBA00023136"/>
    </source>
</evidence>